<feature type="transmembrane region" description="Helical" evidence="1">
    <location>
        <begin position="87"/>
        <end position="109"/>
    </location>
</feature>
<dbReference type="Proteomes" id="UP001059934">
    <property type="component" value="Chromosome"/>
</dbReference>
<feature type="transmembrane region" description="Helical" evidence="1">
    <location>
        <begin position="115"/>
        <end position="133"/>
    </location>
</feature>
<keyword evidence="1" id="KW-0472">Membrane</keyword>
<evidence type="ECO:0000313" key="2">
    <source>
        <dbReference type="EMBL" id="UVW35532.1"/>
    </source>
</evidence>
<accession>A0ABY5TNV7</accession>
<dbReference type="Pfam" id="PF11911">
    <property type="entry name" value="DUF3429"/>
    <property type="match status" value="1"/>
</dbReference>
<dbReference type="EMBL" id="CP103416">
    <property type="protein sequence ID" value="UVW35532.1"/>
    <property type="molecule type" value="Genomic_DNA"/>
</dbReference>
<keyword evidence="3" id="KW-1185">Reference proteome</keyword>
<reference evidence="2" key="1">
    <citation type="submission" date="2022-08" db="EMBL/GenBank/DDBJ databases">
        <title>Catabolic pathway analysis in culturable SAR92 clade bacteria reveals their overlooked roles in DMSP degradation in coastal seas.</title>
        <authorList>
            <person name="He X."/>
            <person name="Zhang X."/>
            <person name="Zhang Y."/>
        </authorList>
    </citation>
    <scope>NUCLEOTIDE SEQUENCE</scope>
    <source>
        <strain evidence="2">H455</strain>
    </source>
</reference>
<keyword evidence="1" id="KW-0812">Transmembrane</keyword>
<evidence type="ECO:0000313" key="3">
    <source>
        <dbReference type="Proteomes" id="UP001059934"/>
    </source>
</evidence>
<organism evidence="2 3">
    <name type="scientific">SAR92 clade bacterium H455</name>
    <dbReference type="NCBI Taxonomy" id="2974818"/>
    <lineage>
        <taxon>Bacteria</taxon>
        <taxon>Pseudomonadati</taxon>
        <taxon>Pseudomonadota</taxon>
        <taxon>Gammaproteobacteria</taxon>
        <taxon>Cellvibrionales</taxon>
        <taxon>Porticoccaceae</taxon>
        <taxon>SAR92 clade</taxon>
    </lineage>
</organism>
<feature type="transmembrane region" description="Helical" evidence="1">
    <location>
        <begin position="154"/>
        <end position="171"/>
    </location>
</feature>
<sequence length="173" mass="18838">MTDQVASSAKYNLTSFLGDLGSLPFILLAGLMANANFNGPGLQGAAVLGLYAPYVFIGYSAVILSFLSGALWERERQRSKLAEPNRLATVTILFSNFIALSAWACLLLIYVAPIMTVFALCLLMAGFLSLLWVERLTAETSLTDNSYWSMRIRITILVVLLHALVAALMLGEL</sequence>
<feature type="transmembrane region" description="Helical" evidence="1">
    <location>
        <begin position="12"/>
        <end position="33"/>
    </location>
</feature>
<dbReference type="InterPro" id="IPR021836">
    <property type="entry name" value="DUF3429"/>
</dbReference>
<evidence type="ECO:0000256" key="1">
    <source>
        <dbReference type="SAM" id="Phobius"/>
    </source>
</evidence>
<name>A0ABY5TNV7_9GAMM</name>
<feature type="transmembrane region" description="Helical" evidence="1">
    <location>
        <begin position="45"/>
        <end position="67"/>
    </location>
</feature>
<gene>
    <name evidence="2" type="ORF">NYF23_02710</name>
</gene>
<proteinExistence type="predicted"/>
<keyword evidence="1" id="KW-1133">Transmembrane helix</keyword>
<protein>
    <submittedName>
        <fullName evidence="2">DUF3429 domain-containing protein</fullName>
    </submittedName>
</protein>